<feature type="transmembrane region" description="Helical" evidence="5">
    <location>
        <begin position="97"/>
        <end position="117"/>
    </location>
</feature>
<dbReference type="SUPFAM" id="SSF52091">
    <property type="entry name" value="SpoIIaa-like"/>
    <property type="match status" value="1"/>
</dbReference>
<dbReference type="InterPro" id="IPR036513">
    <property type="entry name" value="STAS_dom_sf"/>
</dbReference>
<keyword evidence="4 5" id="KW-0472">Membrane</keyword>
<evidence type="ECO:0000313" key="7">
    <source>
        <dbReference type="EMBL" id="PUA47584.1"/>
    </source>
</evidence>
<keyword evidence="2 5" id="KW-0812">Transmembrane</keyword>
<dbReference type="GO" id="GO:0016020">
    <property type="term" value="C:membrane"/>
    <property type="evidence" value="ECO:0007669"/>
    <property type="project" value="UniProtKB-SubCell"/>
</dbReference>
<dbReference type="GO" id="GO:0055085">
    <property type="term" value="P:transmembrane transport"/>
    <property type="evidence" value="ECO:0007669"/>
    <property type="project" value="InterPro"/>
</dbReference>
<dbReference type="Proteomes" id="UP000244178">
    <property type="component" value="Unassembled WGS sequence"/>
</dbReference>
<comment type="caution">
    <text evidence="7">The sequence shown here is derived from an EMBL/GenBank/DDBJ whole genome shotgun (WGS) entry which is preliminary data.</text>
</comment>
<dbReference type="Gene3D" id="3.30.750.24">
    <property type="entry name" value="STAS domain"/>
    <property type="match status" value="1"/>
</dbReference>
<evidence type="ECO:0000256" key="3">
    <source>
        <dbReference type="ARBA" id="ARBA00022989"/>
    </source>
</evidence>
<feature type="domain" description="STAS" evidence="6">
    <location>
        <begin position="441"/>
        <end position="543"/>
    </location>
</feature>
<evidence type="ECO:0000313" key="8">
    <source>
        <dbReference type="Proteomes" id="UP000244178"/>
    </source>
</evidence>
<dbReference type="EMBL" id="PYJM01000001">
    <property type="protein sequence ID" value="PUA47584.1"/>
    <property type="molecule type" value="Genomic_DNA"/>
</dbReference>
<feature type="transmembrane region" description="Helical" evidence="5">
    <location>
        <begin position="378"/>
        <end position="409"/>
    </location>
</feature>
<dbReference type="Pfam" id="PF01740">
    <property type="entry name" value="STAS"/>
    <property type="match status" value="1"/>
</dbReference>
<organism evidence="7 8">
    <name type="scientific">Pseudomonas protegens</name>
    <dbReference type="NCBI Taxonomy" id="380021"/>
    <lineage>
        <taxon>Bacteria</taxon>
        <taxon>Pseudomonadati</taxon>
        <taxon>Pseudomonadota</taxon>
        <taxon>Gammaproteobacteria</taxon>
        <taxon>Pseudomonadales</taxon>
        <taxon>Pseudomonadaceae</taxon>
        <taxon>Pseudomonas</taxon>
    </lineage>
</organism>
<accession>A0A2T6GTV7</accession>
<feature type="transmembrane region" description="Helical" evidence="5">
    <location>
        <begin position="71"/>
        <end position="91"/>
    </location>
</feature>
<evidence type="ECO:0000256" key="2">
    <source>
        <dbReference type="ARBA" id="ARBA00022692"/>
    </source>
</evidence>
<feature type="transmembrane region" description="Helical" evidence="5">
    <location>
        <begin position="124"/>
        <end position="141"/>
    </location>
</feature>
<proteinExistence type="predicted"/>
<feature type="transmembrane region" description="Helical" evidence="5">
    <location>
        <begin position="49"/>
        <end position="66"/>
    </location>
</feature>
<dbReference type="InterPro" id="IPR011547">
    <property type="entry name" value="SLC26A/SulP_dom"/>
</dbReference>
<dbReference type="AlphaFoldDB" id="A0A2T6GTV7"/>
<dbReference type="RefSeq" id="WP_108544053.1">
    <property type="nucleotide sequence ID" value="NZ_PYJM01000001.1"/>
</dbReference>
<feature type="transmembrane region" description="Helical" evidence="5">
    <location>
        <begin position="327"/>
        <end position="357"/>
    </location>
</feature>
<reference evidence="7 8" key="1">
    <citation type="submission" date="2018-03" db="EMBL/GenBank/DDBJ databases">
        <title>Draft genome sequence of the plant growth promoting rhizobacterium Pseudomonas protegens strain BNJ-SS-45 isolated from wheat (Triticum aestivum) rhizosphere.</title>
        <authorList>
            <person name="Bajpai A."/>
            <person name="Shende K."/>
            <person name="Meena N."/>
            <person name="Upadhyayula S.R."/>
            <person name="Suravajhala P."/>
            <person name="Medicherla K.M."/>
            <person name="Johri B.N."/>
        </authorList>
    </citation>
    <scope>NUCLEOTIDE SEQUENCE [LARGE SCALE GENOMIC DNA]</scope>
    <source>
        <strain evidence="7 8">BNJ-SS-45</strain>
    </source>
</reference>
<name>A0A2T6GTV7_9PSED</name>
<evidence type="ECO:0000256" key="5">
    <source>
        <dbReference type="SAM" id="Phobius"/>
    </source>
</evidence>
<dbReference type="CDD" id="cd07042">
    <property type="entry name" value="STAS_SulP_like_sulfate_transporter"/>
    <property type="match status" value="1"/>
</dbReference>
<dbReference type="Pfam" id="PF00916">
    <property type="entry name" value="Sulfate_transp"/>
    <property type="match status" value="1"/>
</dbReference>
<dbReference type="PROSITE" id="PS50801">
    <property type="entry name" value="STAS"/>
    <property type="match status" value="1"/>
</dbReference>
<dbReference type="InterPro" id="IPR002645">
    <property type="entry name" value="STAS_dom"/>
</dbReference>
<feature type="transmembrane region" description="Helical" evidence="5">
    <location>
        <begin position="21"/>
        <end position="43"/>
    </location>
</feature>
<gene>
    <name evidence="7" type="ORF">C5U62_03580</name>
</gene>
<evidence type="ECO:0000259" key="6">
    <source>
        <dbReference type="PROSITE" id="PS50801"/>
    </source>
</evidence>
<protein>
    <submittedName>
        <fullName evidence="7">Sodium-independent anion transporter</fullName>
    </submittedName>
</protein>
<comment type="subcellular location">
    <subcellularLocation>
        <location evidence="1">Membrane</location>
        <topology evidence="1">Multi-pass membrane protein</topology>
    </subcellularLocation>
</comment>
<feature type="transmembrane region" description="Helical" evidence="5">
    <location>
        <begin position="248"/>
        <end position="269"/>
    </location>
</feature>
<sequence length="543" mass="57602">MIAIREAWKAGLLGRAHWARNLVSGVIVGVVALPLAMAFAIASGVKPEQGIYTAIVGGLLVSLFGGSRLQIAGPTGAFIVILAGVTAQYGVDGLQLATMMAGIILFLLGISRLGALIKFIPDPVILGFTAGIGVIIWVSQWKDFFGLPAAQGEHFHQKLWHLLQSLPGLHPATTLLALLSLGLLLWVPKIPWLKRLPAPLVAMTLATALQSLFQFDGVATIGSAFGGIPQGLPSLQLPQISLPRVLDLIGPAFAIAMLGAIESLLSAVVADGMAGTRHDSNQELIGQGIANLATPLFGGFAATGAIARTATNIRNGATSPLAGIVHAGVLTLIILFLAPLAANIPLCALAAILFVVAYNMSELHHFKRMLQRAPRADVAILLCTFVLTVFSDLVIAVNIGVILAMLHFLRRMASSVEVQQVVGEDLENELRGKGRGHLPAGVLIYTIEGPLFFGAAETFERALAQTHSDPRLLIIRLKHVPFMDITGLQTLEEVIGQLHKRGIVVKLCEANLKVHAKLERVGILHAIGAQNYHRDLSSALPPL</sequence>
<dbReference type="InterPro" id="IPR001902">
    <property type="entry name" value="SLC26A/SulP_fam"/>
</dbReference>
<feature type="transmembrane region" description="Helical" evidence="5">
    <location>
        <begin position="168"/>
        <end position="188"/>
    </location>
</feature>
<evidence type="ECO:0000256" key="1">
    <source>
        <dbReference type="ARBA" id="ARBA00004141"/>
    </source>
</evidence>
<keyword evidence="3 5" id="KW-1133">Transmembrane helix</keyword>
<dbReference type="PANTHER" id="PTHR11814">
    <property type="entry name" value="SULFATE TRANSPORTER"/>
    <property type="match status" value="1"/>
</dbReference>
<evidence type="ECO:0000256" key="4">
    <source>
        <dbReference type="ARBA" id="ARBA00023136"/>
    </source>
</evidence>
<feature type="transmembrane region" description="Helical" evidence="5">
    <location>
        <begin position="289"/>
        <end position="307"/>
    </location>
</feature>